<comment type="caution">
    <text evidence="2">The sequence shown here is derived from an EMBL/GenBank/DDBJ whole genome shotgun (WGS) entry which is preliminary data.</text>
</comment>
<sequence>MDERTLNSELEAENYKLPLNAKHREAMIDLVLAWGTLDGALAMLLARVMELPYHEAADTIGKQSGSGKLAEMVRLIKQRDSAEEAIKFLKKHKKLYERHSKPRNKIAHGHCAGYLLADDNFVVFAIFERTGEEGLTVDAVPVEEMKRATKWGEAFTTFILNMLNRLDSEDE</sequence>
<feature type="coiled-coil region" evidence="1">
    <location>
        <begin position="72"/>
        <end position="99"/>
    </location>
</feature>
<accession>A0A2T7G758</accession>
<dbReference type="Proteomes" id="UP000244446">
    <property type="component" value="Unassembled WGS sequence"/>
</dbReference>
<gene>
    <name evidence="2" type="ORF">DC366_08305</name>
</gene>
<organism evidence="2 3">
    <name type="scientific">Pelagivirga sediminicola</name>
    <dbReference type="NCBI Taxonomy" id="2170575"/>
    <lineage>
        <taxon>Bacteria</taxon>
        <taxon>Pseudomonadati</taxon>
        <taxon>Pseudomonadota</taxon>
        <taxon>Alphaproteobacteria</taxon>
        <taxon>Rhodobacterales</taxon>
        <taxon>Paracoccaceae</taxon>
        <taxon>Pelagivirga</taxon>
    </lineage>
</organism>
<dbReference type="RefSeq" id="WP_108691757.1">
    <property type="nucleotide sequence ID" value="NZ_QCYH01000004.1"/>
</dbReference>
<dbReference type="OrthoDB" id="7845345at2"/>
<protein>
    <submittedName>
        <fullName evidence="2">Uncharacterized protein</fullName>
    </submittedName>
</protein>
<proteinExistence type="predicted"/>
<evidence type="ECO:0000313" key="2">
    <source>
        <dbReference type="EMBL" id="PVA10243.1"/>
    </source>
</evidence>
<name>A0A2T7G758_9RHOB</name>
<keyword evidence="1" id="KW-0175">Coiled coil</keyword>
<dbReference type="AlphaFoldDB" id="A0A2T7G758"/>
<keyword evidence="3" id="KW-1185">Reference proteome</keyword>
<evidence type="ECO:0000313" key="3">
    <source>
        <dbReference type="Proteomes" id="UP000244446"/>
    </source>
</evidence>
<evidence type="ECO:0000256" key="1">
    <source>
        <dbReference type="SAM" id="Coils"/>
    </source>
</evidence>
<reference evidence="2 3" key="1">
    <citation type="submission" date="2018-04" db="EMBL/GenBank/DDBJ databases">
        <title>Pelagivirga bohaiensis gen. nov., sp. nov., a bacterium isolated from the Bohai Sea.</title>
        <authorList>
            <person name="Ji X."/>
        </authorList>
    </citation>
    <scope>NUCLEOTIDE SEQUENCE [LARGE SCALE GENOMIC DNA]</scope>
    <source>
        <strain evidence="2 3">BH-SD19</strain>
    </source>
</reference>
<dbReference type="EMBL" id="QCYH01000004">
    <property type="protein sequence ID" value="PVA10243.1"/>
    <property type="molecule type" value="Genomic_DNA"/>
</dbReference>